<dbReference type="InterPro" id="IPR018097">
    <property type="entry name" value="EGF_Ca-bd_CS"/>
</dbReference>
<evidence type="ECO:0000256" key="3">
    <source>
        <dbReference type="ARBA" id="ARBA00022737"/>
    </source>
</evidence>
<reference evidence="7" key="1">
    <citation type="journal article" date="2023" name="PLoS Negl. Trop. Dis.">
        <title>A genome sequence for Biomphalaria pfeifferi, the major vector snail for the human-infecting parasite Schistosoma mansoni.</title>
        <authorList>
            <person name="Bu L."/>
            <person name="Lu L."/>
            <person name="Laidemitt M.R."/>
            <person name="Zhang S.M."/>
            <person name="Mutuku M."/>
            <person name="Mkoji G."/>
            <person name="Steinauer M."/>
            <person name="Loker E.S."/>
        </authorList>
    </citation>
    <scope>NUCLEOTIDE SEQUENCE</scope>
    <source>
        <strain evidence="7">KasaAsao</strain>
    </source>
</reference>
<dbReference type="InterPro" id="IPR052235">
    <property type="entry name" value="Nephronectin_domain"/>
</dbReference>
<dbReference type="InterPro" id="IPR000152">
    <property type="entry name" value="EGF-type_Asp/Asn_hydroxyl_site"/>
</dbReference>
<organism evidence="7 8">
    <name type="scientific">Biomphalaria pfeifferi</name>
    <name type="common">Bloodfluke planorb</name>
    <name type="synonym">Freshwater snail</name>
    <dbReference type="NCBI Taxonomy" id="112525"/>
    <lineage>
        <taxon>Eukaryota</taxon>
        <taxon>Metazoa</taxon>
        <taxon>Spiralia</taxon>
        <taxon>Lophotrochozoa</taxon>
        <taxon>Mollusca</taxon>
        <taxon>Gastropoda</taxon>
        <taxon>Heterobranchia</taxon>
        <taxon>Euthyneura</taxon>
        <taxon>Panpulmonata</taxon>
        <taxon>Hygrophila</taxon>
        <taxon>Lymnaeoidea</taxon>
        <taxon>Planorbidae</taxon>
        <taxon>Biomphalaria</taxon>
    </lineage>
</organism>
<protein>
    <submittedName>
        <fullName evidence="7">Fibrillin-1</fullName>
    </submittedName>
</protein>
<evidence type="ECO:0000313" key="8">
    <source>
        <dbReference type="Proteomes" id="UP001233172"/>
    </source>
</evidence>
<accession>A0AAD8FNB0</accession>
<keyword evidence="3" id="KW-0677">Repeat</keyword>
<dbReference type="FunFam" id="2.10.25.10:FF:000139">
    <property type="entry name" value="Fibulin-1"/>
    <property type="match status" value="1"/>
</dbReference>
<comment type="caution">
    <text evidence="7">The sequence shown here is derived from an EMBL/GenBank/DDBJ whole genome shotgun (WGS) entry which is preliminary data.</text>
</comment>
<dbReference type="SMART" id="SM00181">
    <property type="entry name" value="EGF"/>
    <property type="match status" value="1"/>
</dbReference>
<dbReference type="PROSITE" id="PS50026">
    <property type="entry name" value="EGF_3"/>
    <property type="match status" value="1"/>
</dbReference>
<evidence type="ECO:0000259" key="6">
    <source>
        <dbReference type="PROSITE" id="PS50026"/>
    </source>
</evidence>
<dbReference type="Gene3D" id="2.10.25.10">
    <property type="entry name" value="Laminin"/>
    <property type="match status" value="1"/>
</dbReference>
<dbReference type="PROSITE" id="PS01187">
    <property type="entry name" value="EGF_CA"/>
    <property type="match status" value="1"/>
</dbReference>
<dbReference type="Proteomes" id="UP001233172">
    <property type="component" value="Unassembled WGS sequence"/>
</dbReference>
<dbReference type="SMART" id="SM00179">
    <property type="entry name" value="EGF_CA"/>
    <property type="match status" value="1"/>
</dbReference>
<dbReference type="GO" id="GO:0005509">
    <property type="term" value="F:calcium ion binding"/>
    <property type="evidence" value="ECO:0007669"/>
    <property type="project" value="InterPro"/>
</dbReference>
<dbReference type="PANTHER" id="PTHR24050:SF27">
    <property type="entry name" value="FIBRILLIN-1"/>
    <property type="match status" value="1"/>
</dbReference>
<dbReference type="CDD" id="cd00054">
    <property type="entry name" value="EGF_CA"/>
    <property type="match status" value="1"/>
</dbReference>
<evidence type="ECO:0000313" key="7">
    <source>
        <dbReference type="EMBL" id="KAK0070445.1"/>
    </source>
</evidence>
<sequence>MFYLEYRTYFFYAFGDNSLRNTALADNSRSSTALGDNNLRSTALGNKNWKSTALGDNNLKSPALGYNSLKCTALDNICLRSTALGDNNLRSTALGNNSLKSTALGNISLRITVLGNNNLKSTALGNISLRITALGDNSLKSTIQSAAPFTKGDNSLRSTNYVYHKHFPLPRLKRLHPEVRTACDQGLLTCIDVIADNAVKSYSLKDLTLKDLNETNPSKPFATPLELFQYRASAAYFLCWFTMQRSEYLMNYMSGSNCLQDLEKVKEKEVADKDVVDFRNDSIQNPFLCAEIQFCPNYCYGRRSGGSVPSQLALIKDSGNPCKHLKDPTCTILPNENTDFDGLQRNMFNISCSCQRSGFIWSSRFELCVDVDECKLKTVTCTNGQVCQNLPGSYKCVCRKGYRFDAESNQCVELVPIPSHSLSRTGRVKAIQQKTALMAMFEYVIGLRNNTEP</sequence>
<dbReference type="InterPro" id="IPR000742">
    <property type="entry name" value="EGF"/>
</dbReference>
<dbReference type="PROSITE" id="PS00010">
    <property type="entry name" value="ASX_HYDROXYL"/>
    <property type="match status" value="1"/>
</dbReference>
<keyword evidence="2" id="KW-0732">Signal</keyword>
<evidence type="ECO:0000256" key="1">
    <source>
        <dbReference type="ARBA" id="ARBA00022536"/>
    </source>
</evidence>
<proteinExistence type="predicted"/>
<dbReference type="AlphaFoldDB" id="A0AAD8FNB0"/>
<dbReference type="Pfam" id="PF07645">
    <property type="entry name" value="EGF_CA"/>
    <property type="match status" value="1"/>
</dbReference>
<reference evidence="7" key="2">
    <citation type="submission" date="2023-04" db="EMBL/GenBank/DDBJ databases">
        <authorList>
            <person name="Bu L."/>
            <person name="Lu L."/>
            <person name="Laidemitt M.R."/>
            <person name="Zhang S.M."/>
            <person name="Mutuku M."/>
            <person name="Mkoji G."/>
            <person name="Steinauer M."/>
            <person name="Loker E.S."/>
        </authorList>
    </citation>
    <scope>NUCLEOTIDE SEQUENCE</scope>
    <source>
        <strain evidence="7">KasaAsao</strain>
        <tissue evidence="7">Whole Snail</tissue>
    </source>
</reference>
<feature type="domain" description="EGF-like" evidence="6">
    <location>
        <begin position="370"/>
        <end position="412"/>
    </location>
</feature>
<evidence type="ECO:0000256" key="2">
    <source>
        <dbReference type="ARBA" id="ARBA00022729"/>
    </source>
</evidence>
<dbReference type="SUPFAM" id="SSF57196">
    <property type="entry name" value="EGF/Laminin"/>
    <property type="match status" value="1"/>
</dbReference>
<evidence type="ECO:0000256" key="5">
    <source>
        <dbReference type="PROSITE-ProRule" id="PRU00076"/>
    </source>
</evidence>
<dbReference type="GO" id="GO:0005576">
    <property type="term" value="C:extracellular region"/>
    <property type="evidence" value="ECO:0007669"/>
    <property type="project" value="UniProtKB-SubCell"/>
</dbReference>
<keyword evidence="8" id="KW-1185">Reference proteome</keyword>
<keyword evidence="4" id="KW-1015">Disulfide bond</keyword>
<dbReference type="InterPro" id="IPR049883">
    <property type="entry name" value="NOTCH1_EGF-like"/>
</dbReference>
<dbReference type="EMBL" id="JASAOG010000001">
    <property type="protein sequence ID" value="KAK0070445.1"/>
    <property type="molecule type" value="Genomic_DNA"/>
</dbReference>
<comment type="caution">
    <text evidence="5">Lacks conserved residue(s) required for the propagation of feature annotation.</text>
</comment>
<gene>
    <name evidence="7" type="ORF">Bpfe_000428</name>
</gene>
<keyword evidence="1 5" id="KW-0245">EGF-like domain</keyword>
<dbReference type="InterPro" id="IPR001881">
    <property type="entry name" value="EGF-like_Ca-bd_dom"/>
</dbReference>
<dbReference type="PANTHER" id="PTHR24050">
    <property type="entry name" value="PA14 DOMAIN-CONTAINING PROTEIN"/>
    <property type="match status" value="1"/>
</dbReference>
<dbReference type="PROSITE" id="PS01186">
    <property type="entry name" value="EGF_2"/>
    <property type="match status" value="1"/>
</dbReference>
<name>A0AAD8FNB0_BIOPF</name>
<evidence type="ECO:0000256" key="4">
    <source>
        <dbReference type="ARBA" id="ARBA00023157"/>
    </source>
</evidence>